<dbReference type="EMBL" id="CP146369">
    <property type="protein sequence ID" value="WWT54352.1"/>
    <property type="molecule type" value="Genomic_DNA"/>
</dbReference>
<proteinExistence type="predicted"/>
<evidence type="ECO:0000313" key="1">
    <source>
        <dbReference type="EMBL" id="WWT54352.1"/>
    </source>
</evidence>
<protein>
    <submittedName>
        <fullName evidence="1">Uncharacterized protein</fullName>
    </submittedName>
</protein>
<reference evidence="1 2" key="1">
    <citation type="submission" date="2024-02" db="EMBL/GenBank/DDBJ databases">
        <title>Distribution and functional of Brevundimonas-related endobacteria within Verticillium dahliae.</title>
        <authorList>
            <person name="Zeng H."/>
        </authorList>
    </citation>
    <scope>NUCLEOTIDE SEQUENCE [LARGE SCALE GENOMIC DNA]</scope>
    <source>
        <strain evidence="1 2">TRM 44200</strain>
    </source>
</reference>
<organism evidence="1 2">
    <name type="scientific">Brevundimonas olei</name>
    <dbReference type="NCBI Taxonomy" id="657642"/>
    <lineage>
        <taxon>Bacteria</taxon>
        <taxon>Pseudomonadati</taxon>
        <taxon>Pseudomonadota</taxon>
        <taxon>Alphaproteobacteria</taxon>
        <taxon>Caulobacterales</taxon>
        <taxon>Caulobacteraceae</taxon>
        <taxon>Brevundimonas</taxon>
    </lineage>
</organism>
<name>A0ABZ2IEB7_9CAUL</name>
<keyword evidence="2" id="KW-1185">Reference proteome</keyword>
<sequence length="205" mass="22449">MVTNEELGQRRPAHLALGMLAVNQYTMVETQVSVLLTDMASADPLPIAAVYGELRQGHIQAKALRAVAKVVLVQDDLDLLTRLMKVIKSASDGRDQLAHRMWMYDDQLPLDVILVDPAVVWTTSHLSRIAGGPGPVQMEDAEGIQRTLAEGCRIWSMQELEALRIQAVRCVVGLQAFSLMLKAGTPEVRAGERQKVVNILVMAGS</sequence>
<accession>A0ABZ2IEB7</accession>
<gene>
    <name evidence="1" type="ORF">V8J38_14060</name>
</gene>
<dbReference type="Proteomes" id="UP001363460">
    <property type="component" value="Chromosome"/>
</dbReference>
<dbReference type="RefSeq" id="WP_338576513.1">
    <property type="nucleotide sequence ID" value="NZ_CP146369.1"/>
</dbReference>
<evidence type="ECO:0000313" key="2">
    <source>
        <dbReference type="Proteomes" id="UP001363460"/>
    </source>
</evidence>